<dbReference type="InterPro" id="IPR001638">
    <property type="entry name" value="Solute-binding_3/MltF_N"/>
</dbReference>
<comment type="similarity">
    <text evidence="1">Belongs to the bacterial solute-binding protein 3 family.</text>
</comment>
<dbReference type="OrthoDB" id="5562041at2"/>
<dbReference type="Gene3D" id="3.40.190.10">
    <property type="entry name" value="Periplasmic binding protein-like II"/>
    <property type="match status" value="2"/>
</dbReference>
<feature type="domain" description="Solute-binding protein family 3/N-terminal" evidence="3">
    <location>
        <begin position="36"/>
        <end position="247"/>
    </location>
</feature>
<name>A0A553GX49_9PSED</name>
<evidence type="ECO:0000313" key="4">
    <source>
        <dbReference type="EMBL" id="TRX74077.1"/>
    </source>
</evidence>
<proteinExistence type="inferred from homology"/>
<dbReference type="SUPFAM" id="SSF53850">
    <property type="entry name" value="Periplasmic binding protein-like II"/>
    <property type="match status" value="1"/>
</dbReference>
<organism evidence="4 5">
    <name type="scientific">Pseudomonas mangiferae</name>
    <dbReference type="NCBI Taxonomy" id="2593654"/>
    <lineage>
        <taxon>Bacteria</taxon>
        <taxon>Pseudomonadati</taxon>
        <taxon>Pseudomonadota</taxon>
        <taxon>Gammaproteobacteria</taxon>
        <taxon>Pseudomonadales</taxon>
        <taxon>Pseudomonadaceae</taxon>
        <taxon>Pseudomonas</taxon>
    </lineage>
</organism>
<evidence type="ECO:0000256" key="1">
    <source>
        <dbReference type="ARBA" id="ARBA00010333"/>
    </source>
</evidence>
<protein>
    <submittedName>
        <fullName evidence="4">Amino acid ABC transporter substrate-binding protein</fullName>
    </submittedName>
</protein>
<dbReference type="PANTHER" id="PTHR35936:SF25">
    <property type="entry name" value="ABC TRANSPORTER SUBSTRATE-BINDING PROTEIN"/>
    <property type="match status" value="1"/>
</dbReference>
<dbReference type="Proteomes" id="UP000315235">
    <property type="component" value="Unassembled WGS sequence"/>
</dbReference>
<keyword evidence="5" id="KW-1185">Reference proteome</keyword>
<comment type="caution">
    <text evidence="4">The sequence shown here is derived from an EMBL/GenBank/DDBJ whole genome shotgun (WGS) entry which is preliminary data.</text>
</comment>
<gene>
    <name evidence="4" type="ORF">FM069_15145</name>
</gene>
<dbReference type="PANTHER" id="PTHR35936">
    <property type="entry name" value="MEMBRANE-BOUND LYTIC MUREIN TRANSGLYCOSYLASE F"/>
    <property type="match status" value="1"/>
</dbReference>
<dbReference type="EMBL" id="VJOY01000010">
    <property type="protein sequence ID" value="TRX74077.1"/>
    <property type="molecule type" value="Genomic_DNA"/>
</dbReference>
<evidence type="ECO:0000256" key="2">
    <source>
        <dbReference type="ARBA" id="ARBA00022729"/>
    </source>
</evidence>
<sequence>MRFARTILLSIMAFGWANLGTAETLRLVNDLWPPFTDTSLPHGGLATDLVSHALQRAGYTTEAIQVPWARVLRGLQAGDYDVVIAAWKDSERARYGLFSAPYMTNRIRFYQRRNGGIAFDQLADLRTYSIAVVRGYAYREDFDRDDSLLKVPVVDFAMGARMLAAGRLELALEDEQVARYHLGRELRGIGDQLEPLPKPLSENGLHILVRNSHPQARRIVERFDQALQDMRADGSYAAIFKAHGLTPD</sequence>
<evidence type="ECO:0000313" key="5">
    <source>
        <dbReference type="Proteomes" id="UP000315235"/>
    </source>
</evidence>
<dbReference type="AlphaFoldDB" id="A0A553GX49"/>
<dbReference type="SMART" id="SM00062">
    <property type="entry name" value="PBPb"/>
    <property type="match status" value="1"/>
</dbReference>
<reference evidence="4 5" key="1">
    <citation type="submission" date="2019-07" db="EMBL/GenBank/DDBJ databases">
        <title>Pseudomonas mangiferae sp. nov., isolated from bark of mango tree in Thailand.</title>
        <authorList>
            <person name="Srisuk N."/>
            <person name="Anurat P."/>
        </authorList>
    </citation>
    <scope>NUCLEOTIDE SEQUENCE [LARGE SCALE GENOMIC DNA]</scope>
    <source>
        <strain evidence="4 5">DMKU_BBB3-04</strain>
    </source>
</reference>
<keyword evidence="2" id="KW-0732">Signal</keyword>
<dbReference type="Pfam" id="PF00497">
    <property type="entry name" value="SBP_bac_3"/>
    <property type="match status" value="1"/>
</dbReference>
<accession>A0A553GX49</accession>
<evidence type="ECO:0000259" key="3">
    <source>
        <dbReference type="SMART" id="SM00062"/>
    </source>
</evidence>